<protein>
    <recommendedName>
        <fullName evidence="3">Peptidase S8/S53 domain-containing protein</fullName>
    </recommendedName>
</protein>
<dbReference type="GO" id="GO:0006508">
    <property type="term" value="P:proteolysis"/>
    <property type="evidence" value="ECO:0007669"/>
    <property type="project" value="InterPro"/>
</dbReference>
<evidence type="ECO:0000313" key="2">
    <source>
        <dbReference type="Proteomes" id="UP000799291"/>
    </source>
</evidence>
<dbReference type="Gene3D" id="3.40.50.200">
    <property type="entry name" value="Peptidase S8/S53 domain"/>
    <property type="match status" value="1"/>
</dbReference>
<gene>
    <name evidence="1" type="ORF">K458DRAFT_208691</name>
</gene>
<dbReference type="SUPFAM" id="SSF52743">
    <property type="entry name" value="Subtilisin-like"/>
    <property type="match status" value="1"/>
</dbReference>
<reference evidence="1" key="1">
    <citation type="journal article" date="2020" name="Stud. Mycol.">
        <title>101 Dothideomycetes genomes: a test case for predicting lifestyles and emergence of pathogens.</title>
        <authorList>
            <person name="Haridas S."/>
            <person name="Albert R."/>
            <person name="Binder M."/>
            <person name="Bloem J."/>
            <person name="Labutti K."/>
            <person name="Salamov A."/>
            <person name="Andreopoulos B."/>
            <person name="Baker S."/>
            <person name="Barry K."/>
            <person name="Bills G."/>
            <person name="Bluhm B."/>
            <person name="Cannon C."/>
            <person name="Castanera R."/>
            <person name="Culley D."/>
            <person name="Daum C."/>
            <person name="Ezra D."/>
            <person name="Gonzalez J."/>
            <person name="Henrissat B."/>
            <person name="Kuo A."/>
            <person name="Liang C."/>
            <person name="Lipzen A."/>
            <person name="Lutzoni F."/>
            <person name="Magnuson J."/>
            <person name="Mondo S."/>
            <person name="Nolan M."/>
            <person name="Ohm R."/>
            <person name="Pangilinan J."/>
            <person name="Park H.-J."/>
            <person name="Ramirez L."/>
            <person name="Alfaro M."/>
            <person name="Sun H."/>
            <person name="Tritt A."/>
            <person name="Yoshinaga Y."/>
            <person name="Zwiers L.-H."/>
            <person name="Turgeon B."/>
            <person name="Goodwin S."/>
            <person name="Spatafora J."/>
            <person name="Crous P."/>
            <person name="Grigoriev I."/>
        </authorList>
    </citation>
    <scope>NUCLEOTIDE SEQUENCE</scope>
    <source>
        <strain evidence="1">CBS 122367</strain>
    </source>
</reference>
<dbReference type="InterPro" id="IPR036852">
    <property type="entry name" value="Peptidase_S8/S53_dom_sf"/>
</dbReference>
<dbReference type="AlphaFoldDB" id="A0A6G1J6J8"/>
<evidence type="ECO:0000313" key="1">
    <source>
        <dbReference type="EMBL" id="KAF2686136.1"/>
    </source>
</evidence>
<accession>A0A6G1J6J8</accession>
<dbReference type="GO" id="GO:0004252">
    <property type="term" value="F:serine-type endopeptidase activity"/>
    <property type="evidence" value="ECO:0007669"/>
    <property type="project" value="InterPro"/>
</dbReference>
<keyword evidence="2" id="KW-1185">Reference proteome</keyword>
<organism evidence="1 2">
    <name type="scientific">Lentithecium fluviatile CBS 122367</name>
    <dbReference type="NCBI Taxonomy" id="1168545"/>
    <lineage>
        <taxon>Eukaryota</taxon>
        <taxon>Fungi</taxon>
        <taxon>Dikarya</taxon>
        <taxon>Ascomycota</taxon>
        <taxon>Pezizomycotina</taxon>
        <taxon>Dothideomycetes</taxon>
        <taxon>Pleosporomycetidae</taxon>
        <taxon>Pleosporales</taxon>
        <taxon>Massarineae</taxon>
        <taxon>Lentitheciaceae</taxon>
        <taxon>Lentithecium</taxon>
    </lineage>
</organism>
<dbReference type="OrthoDB" id="73875at2759"/>
<dbReference type="EMBL" id="MU005577">
    <property type="protein sequence ID" value="KAF2686136.1"/>
    <property type="molecule type" value="Genomic_DNA"/>
</dbReference>
<evidence type="ECO:0008006" key="3">
    <source>
        <dbReference type="Google" id="ProtNLM"/>
    </source>
</evidence>
<dbReference type="Proteomes" id="UP000799291">
    <property type="component" value="Unassembled WGS sequence"/>
</dbReference>
<proteinExistence type="predicted"/>
<sequence>MDTMAELRASPDVRFAYYYEEYKNNVGTSVVDEGFEEEWVDLDSSPGGKVPDDIIDAGPHAKLVNIDGLDTDADLLNDTMAQQTHRNELRADRFHIPRETEFWGPSQVSLPKDSIWRSPGSNSFDPAAPNNEKYMYNYDIADASDTYVYIIHDNGFWQDHIEFLGRKFEYLTSGSNFGPKAKYTPDYRHGSAVAAQILGNKLGICPSCTVVMVTSTVPKNKKVSQWQIYPKEREIAQLIDALDDIRTKGRKGKAAINMSYSYYQNVMSDSFLLAFHAYGGAYQKSLLARRQGHLSHIPDPATAPR</sequence>
<name>A0A6G1J6J8_9PLEO</name>